<feature type="domain" description="C3H1-type" evidence="7">
    <location>
        <begin position="41"/>
        <end position="68"/>
    </location>
</feature>
<organism evidence="8 9">
    <name type="scientific">Oopsacas minuta</name>
    <dbReference type="NCBI Taxonomy" id="111878"/>
    <lineage>
        <taxon>Eukaryota</taxon>
        <taxon>Metazoa</taxon>
        <taxon>Porifera</taxon>
        <taxon>Hexactinellida</taxon>
        <taxon>Hexasterophora</taxon>
        <taxon>Lyssacinosida</taxon>
        <taxon>Leucopsacidae</taxon>
        <taxon>Oopsacas</taxon>
    </lineage>
</organism>
<feature type="compositionally biased region" description="Polar residues" evidence="6">
    <location>
        <begin position="212"/>
        <end position="222"/>
    </location>
</feature>
<dbReference type="GO" id="GO:0043484">
    <property type="term" value="P:regulation of RNA splicing"/>
    <property type="evidence" value="ECO:0007669"/>
    <property type="project" value="TreeGrafter"/>
</dbReference>
<evidence type="ECO:0000256" key="1">
    <source>
        <dbReference type="ARBA" id="ARBA00022723"/>
    </source>
</evidence>
<dbReference type="SUPFAM" id="SSF90229">
    <property type="entry name" value="CCCH zinc finger"/>
    <property type="match status" value="1"/>
</dbReference>
<evidence type="ECO:0000256" key="5">
    <source>
        <dbReference type="PROSITE-ProRule" id="PRU00723"/>
    </source>
</evidence>
<dbReference type="PROSITE" id="PS50103">
    <property type="entry name" value="ZF_C3H1"/>
    <property type="match status" value="2"/>
</dbReference>
<feature type="region of interest" description="Disordered" evidence="6">
    <location>
        <begin position="184"/>
        <end position="222"/>
    </location>
</feature>
<feature type="zinc finger region" description="C3H1-type" evidence="5">
    <location>
        <begin position="41"/>
        <end position="68"/>
    </location>
</feature>
<dbReference type="Gene3D" id="3.30.1370.210">
    <property type="match status" value="1"/>
</dbReference>
<keyword evidence="3 5" id="KW-0863">Zinc-finger</keyword>
<keyword evidence="4 5" id="KW-0862">Zinc</keyword>
<evidence type="ECO:0000259" key="7">
    <source>
        <dbReference type="PROSITE" id="PS50103"/>
    </source>
</evidence>
<name>A0AAV7JKZ2_9METZ</name>
<dbReference type="EMBL" id="JAKMXF010000319">
    <property type="protein sequence ID" value="KAI6649618.1"/>
    <property type="molecule type" value="Genomic_DNA"/>
</dbReference>
<evidence type="ECO:0000256" key="2">
    <source>
        <dbReference type="ARBA" id="ARBA00022737"/>
    </source>
</evidence>
<dbReference type="GO" id="GO:0003723">
    <property type="term" value="F:RNA binding"/>
    <property type="evidence" value="ECO:0007669"/>
    <property type="project" value="TreeGrafter"/>
</dbReference>
<gene>
    <name evidence="8" type="ORF">LOD99_6622</name>
</gene>
<dbReference type="InterPro" id="IPR000571">
    <property type="entry name" value="Znf_CCCH"/>
</dbReference>
<evidence type="ECO:0000313" key="8">
    <source>
        <dbReference type="EMBL" id="KAI6649618.1"/>
    </source>
</evidence>
<evidence type="ECO:0000256" key="6">
    <source>
        <dbReference type="SAM" id="MobiDB-lite"/>
    </source>
</evidence>
<evidence type="ECO:0000313" key="9">
    <source>
        <dbReference type="Proteomes" id="UP001165289"/>
    </source>
</evidence>
<dbReference type="AlphaFoldDB" id="A0AAV7JKZ2"/>
<reference evidence="8 9" key="1">
    <citation type="journal article" date="2023" name="BMC Biol.">
        <title>The compact genome of the sponge Oopsacas minuta (Hexactinellida) is lacking key metazoan core genes.</title>
        <authorList>
            <person name="Santini S."/>
            <person name="Schenkelaars Q."/>
            <person name="Jourda C."/>
            <person name="Duchesne M."/>
            <person name="Belahbib H."/>
            <person name="Rocher C."/>
            <person name="Selva M."/>
            <person name="Riesgo A."/>
            <person name="Vervoort M."/>
            <person name="Leys S.P."/>
            <person name="Kodjabachian L."/>
            <person name="Le Bivic A."/>
            <person name="Borchiellini C."/>
            <person name="Claverie J.M."/>
            <person name="Renard E."/>
        </authorList>
    </citation>
    <scope>NUCLEOTIDE SEQUENCE [LARGE SCALE GENOMIC DNA]</scope>
    <source>
        <strain evidence="8">SPO-2</strain>
    </source>
</reference>
<keyword evidence="9" id="KW-1185">Reference proteome</keyword>
<dbReference type="GO" id="GO:0008270">
    <property type="term" value="F:zinc ion binding"/>
    <property type="evidence" value="ECO:0007669"/>
    <property type="project" value="UniProtKB-KW"/>
</dbReference>
<dbReference type="SMART" id="SM00356">
    <property type="entry name" value="ZnF_C3H1"/>
    <property type="match status" value="2"/>
</dbReference>
<dbReference type="PANTHER" id="PTHR12675">
    <property type="entry name" value="MUSCLEBLIND-LIKE PROTEIN"/>
    <property type="match status" value="1"/>
</dbReference>
<sequence length="331" mass="38166">MQKQFQTPYYYDQRMKNVGEHAPQQYMDMFAADPQQQQMQDMKQEYCRDFQRGKCMRGQKCKYRHAENLDIAQRDKATNIITFCRNFQRGKCNLPNCKYLHFSRADEEFYFQTGTLPNSNEGNYNPFAHQFTGQIPVSNPTEQTPALSSLSKPFSNTTTLPVGTAIHAQLSDLSAIPVSTEQPLPEYFKHSPPKSDSPFSPELSDFKIRSPPQKSLSHSTQSISDYLGAKSDGVTRSRRWSIDNTDATEEGPHKLSPLSLTSRDEAFKNPEVDLLKIKLHQCEEKVKSLEFYNDILREQNLQLKQQVKRYENPFSPIYKPIIQDDNEAQSI</sequence>
<dbReference type="InterPro" id="IPR036855">
    <property type="entry name" value="Znf_CCCH_sf"/>
</dbReference>
<evidence type="ECO:0000256" key="4">
    <source>
        <dbReference type="ARBA" id="ARBA00022833"/>
    </source>
</evidence>
<comment type="caution">
    <text evidence="8">The sequence shown here is derived from an EMBL/GenBank/DDBJ whole genome shotgun (WGS) entry which is preliminary data.</text>
</comment>
<keyword evidence="2" id="KW-0677">Repeat</keyword>
<evidence type="ECO:0000256" key="3">
    <source>
        <dbReference type="ARBA" id="ARBA00022771"/>
    </source>
</evidence>
<dbReference type="Proteomes" id="UP001165289">
    <property type="component" value="Unassembled WGS sequence"/>
</dbReference>
<feature type="zinc finger region" description="C3H1-type" evidence="5">
    <location>
        <begin position="83"/>
        <end position="104"/>
    </location>
</feature>
<feature type="domain" description="C3H1-type" evidence="7">
    <location>
        <begin position="83"/>
        <end position="104"/>
    </location>
</feature>
<keyword evidence="1 5" id="KW-0479">Metal-binding</keyword>
<protein>
    <submittedName>
        <fullName evidence="8">Zinc finger CCCH domain-containing protein 10-like</fullName>
    </submittedName>
</protein>
<dbReference type="PANTHER" id="PTHR12675:SF6">
    <property type="entry name" value="ZINC FINGER CCCH DOMAIN-CONTAINING PROTEIN 10"/>
    <property type="match status" value="1"/>
</dbReference>
<proteinExistence type="predicted"/>
<feature type="region of interest" description="Disordered" evidence="6">
    <location>
        <begin position="235"/>
        <end position="258"/>
    </location>
</feature>
<accession>A0AAV7JKZ2</accession>